<dbReference type="OMA" id="SENRDMD"/>
<evidence type="ECO:0000256" key="2">
    <source>
        <dbReference type="ARBA" id="ARBA00022741"/>
    </source>
</evidence>
<dbReference type="eggNOG" id="KOG4423">
    <property type="taxonomic scope" value="Eukaryota"/>
</dbReference>
<evidence type="ECO:0000313" key="8">
    <source>
        <dbReference type="Proteomes" id="UP000007875"/>
    </source>
</evidence>
<dbReference type="InterPro" id="IPR030697">
    <property type="entry name" value="Rab29/Rab38/Rab32"/>
</dbReference>
<dbReference type="InterPro" id="IPR027417">
    <property type="entry name" value="P-loop_NTPase"/>
</dbReference>
<dbReference type="FunCoup" id="H2YN08">
    <property type="interactions" value="16"/>
</dbReference>
<dbReference type="GeneTree" id="ENSGT00940000163553"/>
<keyword evidence="6" id="KW-0472">Membrane</keyword>
<accession>H2YN08</accession>
<dbReference type="PROSITE" id="PS51419">
    <property type="entry name" value="RAB"/>
    <property type="match status" value="1"/>
</dbReference>
<dbReference type="PANTHER" id="PTHR47981">
    <property type="entry name" value="RAB FAMILY"/>
    <property type="match status" value="1"/>
</dbReference>
<evidence type="ECO:0000256" key="3">
    <source>
        <dbReference type="ARBA" id="ARBA00023134"/>
    </source>
</evidence>
<evidence type="ECO:0000256" key="6">
    <source>
        <dbReference type="RuleBase" id="RU367128"/>
    </source>
</evidence>
<dbReference type="STRING" id="51511.ENSCSAVP00000006710"/>
<evidence type="ECO:0000256" key="5">
    <source>
        <dbReference type="ARBA" id="ARBA00023289"/>
    </source>
</evidence>
<keyword evidence="3 6" id="KW-0342">GTP-binding</keyword>
<dbReference type="InterPro" id="IPR001806">
    <property type="entry name" value="Small_GTPase"/>
</dbReference>
<dbReference type="CDD" id="cd04107">
    <property type="entry name" value="Rab32_Rab38"/>
    <property type="match status" value="1"/>
</dbReference>
<reference evidence="8" key="1">
    <citation type="submission" date="2003-08" db="EMBL/GenBank/DDBJ databases">
        <authorList>
            <person name="Birren B."/>
            <person name="Nusbaum C."/>
            <person name="Abebe A."/>
            <person name="Abouelleil A."/>
            <person name="Adekoya E."/>
            <person name="Ait-zahra M."/>
            <person name="Allen N."/>
            <person name="Allen T."/>
            <person name="An P."/>
            <person name="Anderson M."/>
            <person name="Anderson S."/>
            <person name="Arachchi H."/>
            <person name="Armbruster J."/>
            <person name="Bachantsang P."/>
            <person name="Baldwin J."/>
            <person name="Barry A."/>
            <person name="Bayul T."/>
            <person name="Blitshsteyn B."/>
            <person name="Bloom T."/>
            <person name="Blye J."/>
            <person name="Boguslavskiy L."/>
            <person name="Borowsky M."/>
            <person name="Boukhgalter B."/>
            <person name="Brunache A."/>
            <person name="Butler J."/>
            <person name="Calixte N."/>
            <person name="Calvo S."/>
            <person name="Camarata J."/>
            <person name="Campo K."/>
            <person name="Chang J."/>
            <person name="Cheshatsang Y."/>
            <person name="Citroen M."/>
            <person name="Collymore A."/>
            <person name="Considine T."/>
            <person name="Cook A."/>
            <person name="Cooke P."/>
            <person name="Corum B."/>
            <person name="Cuomo C."/>
            <person name="David R."/>
            <person name="Dawoe T."/>
            <person name="Degray S."/>
            <person name="Dodge S."/>
            <person name="Dooley K."/>
            <person name="Dorje P."/>
            <person name="Dorjee K."/>
            <person name="Dorris L."/>
            <person name="Duffey N."/>
            <person name="Dupes A."/>
            <person name="Elkins T."/>
            <person name="Engels R."/>
            <person name="Erickson J."/>
            <person name="Farina A."/>
            <person name="Faro S."/>
            <person name="Ferreira P."/>
            <person name="Fischer H."/>
            <person name="Fitzgerald M."/>
            <person name="Foley K."/>
            <person name="Gage D."/>
            <person name="Galagan J."/>
            <person name="Gearin G."/>
            <person name="Gnerre S."/>
            <person name="Gnirke A."/>
            <person name="Goyette A."/>
            <person name="Graham J."/>
            <person name="Grandbois E."/>
            <person name="Gyaltsen K."/>
            <person name="Hafez N."/>
            <person name="Hagopian D."/>
            <person name="Hagos B."/>
            <person name="Hall J."/>
            <person name="Hatcher B."/>
            <person name="Heller A."/>
            <person name="Higgins H."/>
            <person name="Honan T."/>
            <person name="Horn A."/>
            <person name="Houde N."/>
            <person name="Hughes L."/>
            <person name="Hulme W."/>
            <person name="Husby E."/>
            <person name="Iliev I."/>
            <person name="Jaffe D."/>
            <person name="Jones C."/>
            <person name="Kamal M."/>
            <person name="Kamat A."/>
            <person name="Kamvysselis M."/>
            <person name="Karlsson E."/>
            <person name="Kells C."/>
            <person name="Kieu A."/>
            <person name="Kisner P."/>
            <person name="Kodira C."/>
            <person name="Kulbokas E."/>
            <person name="Labutti K."/>
            <person name="Lama D."/>
            <person name="Landers T."/>
            <person name="Leger J."/>
            <person name="Levine S."/>
            <person name="Lewis D."/>
            <person name="Lewis T."/>
            <person name="Lindblad-toh K."/>
            <person name="Liu X."/>
            <person name="Lokyitsang T."/>
            <person name="Lokyitsang Y."/>
            <person name="Lucien O."/>
            <person name="Lui A."/>
            <person name="Ma L.J."/>
            <person name="Mabbitt R."/>
            <person name="Macdonald J."/>
            <person name="Maclean C."/>
            <person name="Major J."/>
            <person name="Manning J."/>
            <person name="Marabella R."/>
            <person name="Maru K."/>
            <person name="Matthews C."/>
            <person name="Mauceli E."/>
            <person name="Mccarthy M."/>
            <person name="Mcdonough S."/>
            <person name="Mcghee T."/>
            <person name="Meldrim J."/>
            <person name="Meneus L."/>
            <person name="Mesirov J."/>
            <person name="Mihalev A."/>
            <person name="Mihova T."/>
            <person name="Mikkelsen T."/>
            <person name="Mlenga V."/>
            <person name="Moru K."/>
            <person name="Mozes J."/>
            <person name="Mulrain L."/>
            <person name="Munson G."/>
            <person name="Naylor J."/>
            <person name="Newes C."/>
            <person name="Nguyen C."/>
            <person name="Nguyen N."/>
            <person name="Nguyen T."/>
            <person name="Nicol R."/>
            <person name="Nielsen C."/>
            <person name="Nizzari M."/>
            <person name="Norbu C."/>
            <person name="Norbu N."/>
            <person name="O'donnell P."/>
            <person name="Okoawo O."/>
            <person name="O'leary S."/>
            <person name="Omotosho B."/>
            <person name="O'neill K."/>
            <person name="Osman S."/>
            <person name="Parker S."/>
            <person name="Perrin D."/>
            <person name="Phunkhang P."/>
            <person name="Piqani B."/>
            <person name="Purcell S."/>
            <person name="Rachupka T."/>
            <person name="Ramasamy U."/>
            <person name="Rameau R."/>
            <person name="Ray V."/>
            <person name="Raymond C."/>
            <person name="Retta R."/>
            <person name="Richardson S."/>
            <person name="Rise C."/>
            <person name="Rodriguez J."/>
            <person name="Rogers J."/>
            <person name="Rogov P."/>
            <person name="Rutman M."/>
            <person name="Schupbach R."/>
            <person name="Seaman C."/>
            <person name="Settipalli S."/>
            <person name="Sharpe T."/>
            <person name="Sheridan J."/>
            <person name="Sherpa N."/>
            <person name="Shi J."/>
            <person name="Smirnov S."/>
            <person name="Smith C."/>
            <person name="Sougnez C."/>
            <person name="Spencer B."/>
            <person name="Stalker J."/>
            <person name="Stange-thomann N."/>
            <person name="Stavropoulos S."/>
            <person name="Stetson K."/>
            <person name="Stone C."/>
            <person name="Stone S."/>
            <person name="Stubbs M."/>
            <person name="Talamas J."/>
            <person name="Tchuinga P."/>
            <person name="Tenzing P."/>
            <person name="Tesfaye S."/>
            <person name="Theodore J."/>
            <person name="Thoulutsang Y."/>
            <person name="Topham K."/>
            <person name="Towey S."/>
            <person name="Tsamla T."/>
            <person name="Tsomo N."/>
            <person name="Vallee D."/>
            <person name="Vassiliev H."/>
            <person name="Venkataraman V."/>
            <person name="Vinson J."/>
            <person name="Vo A."/>
            <person name="Wade C."/>
            <person name="Wang S."/>
            <person name="Wangchuk T."/>
            <person name="Wangdi T."/>
            <person name="Whittaker C."/>
            <person name="Wilkinson J."/>
            <person name="Wu Y."/>
            <person name="Wyman D."/>
            <person name="Yadav S."/>
            <person name="Yang S."/>
            <person name="Yang X."/>
            <person name="Yeager S."/>
            <person name="Yee E."/>
            <person name="Young G."/>
            <person name="Zainoun J."/>
            <person name="Zembeck L."/>
            <person name="Zimmer A."/>
            <person name="Zody M."/>
            <person name="Lander E."/>
        </authorList>
    </citation>
    <scope>NUCLEOTIDE SEQUENCE [LARGE SCALE GENOMIC DNA]</scope>
</reference>
<protein>
    <recommendedName>
        <fullName evidence="6">Ras-related protein Rab</fullName>
    </recommendedName>
</protein>
<keyword evidence="8" id="KW-1185">Reference proteome</keyword>
<dbReference type="GO" id="GO:0016020">
    <property type="term" value="C:membrane"/>
    <property type="evidence" value="ECO:0007669"/>
    <property type="project" value="UniProtKB-SubCell"/>
</dbReference>
<dbReference type="AlphaFoldDB" id="H2YN08"/>
<reference evidence="7" key="3">
    <citation type="submission" date="2025-09" db="UniProtKB">
        <authorList>
            <consortium name="Ensembl"/>
        </authorList>
    </citation>
    <scope>IDENTIFICATION</scope>
</reference>
<dbReference type="SUPFAM" id="SSF52540">
    <property type="entry name" value="P-loop containing nucleoside triphosphate hydrolases"/>
    <property type="match status" value="1"/>
</dbReference>
<sequence>MTEEKKEYLFKVLVIGEIGVGKTSVIKRYVHQIFSQHYRATIGVDFALKVIHWDGDTLIRLQLWDIAGQERFGNMTRVYYREAVGAFIVFDATRASTFEAVNKWKNDLDNKVTLPDGRNIPTVLLGNKIDQMRGGLVSNKQQMDTYCKEKGFAAWFETSAKANINIDEAAKFLVGKILENERTYSHKDTGADSLDLNDDDIDDKTGCCR</sequence>
<dbReference type="GO" id="GO:0090385">
    <property type="term" value="P:phagosome-lysosome fusion"/>
    <property type="evidence" value="ECO:0007669"/>
    <property type="project" value="TreeGrafter"/>
</dbReference>
<dbReference type="GO" id="GO:0008333">
    <property type="term" value="P:endosome to lysosome transport"/>
    <property type="evidence" value="ECO:0007669"/>
    <property type="project" value="TreeGrafter"/>
</dbReference>
<dbReference type="GO" id="GO:0005764">
    <property type="term" value="C:lysosome"/>
    <property type="evidence" value="ECO:0007669"/>
    <property type="project" value="TreeGrafter"/>
</dbReference>
<dbReference type="NCBIfam" id="TIGR00231">
    <property type="entry name" value="small_GTP"/>
    <property type="match status" value="1"/>
</dbReference>
<dbReference type="Proteomes" id="UP000007875">
    <property type="component" value="Unassembled WGS sequence"/>
</dbReference>
<evidence type="ECO:0000256" key="4">
    <source>
        <dbReference type="ARBA" id="ARBA00023288"/>
    </source>
</evidence>
<proteinExistence type="inferred from homology"/>
<dbReference type="Gene3D" id="3.40.50.300">
    <property type="entry name" value="P-loop containing nucleotide triphosphate hydrolases"/>
    <property type="match status" value="1"/>
</dbReference>
<dbReference type="SMART" id="SM00176">
    <property type="entry name" value="RAN"/>
    <property type="match status" value="1"/>
</dbReference>
<keyword evidence="2 6" id="KW-0547">Nucleotide-binding</keyword>
<dbReference type="GO" id="GO:0003924">
    <property type="term" value="F:GTPase activity"/>
    <property type="evidence" value="ECO:0007669"/>
    <property type="project" value="UniProtKB-UniRule"/>
</dbReference>
<name>H2YN08_CIOSA</name>
<dbReference type="Pfam" id="PF00071">
    <property type="entry name" value="Ras"/>
    <property type="match status" value="1"/>
</dbReference>
<comment type="subcellular location">
    <subcellularLocation>
        <location evidence="6">Membrane</location>
        <topology evidence="6">Lipid-anchor</topology>
    </subcellularLocation>
</comment>
<comment type="function">
    <text evidence="6">The small GTPases Rab are key regulators in vesicle trafficking.</text>
</comment>
<dbReference type="SMART" id="SM00175">
    <property type="entry name" value="RAB"/>
    <property type="match status" value="1"/>
</dbReference>
<dbReference type="FunFam" id="3.40.50.300:FF:000222">
    <property type="entry name" value="RAB32, member RAS oncogene family"/>
    <property type="match status" value="1"/>
</dbReference>
<dbReference type="HOGENOM" id="CLU_041217_10_6_1"/>
<comment type="similarity">
    <text evidence="1 6">Belongs to the small GTPase superfamily. Rab family.</text>
</comment>
<dbReference type="InterPro" id="IPR005225">
    <property type="entry name" value="Small_GTP-bd"/>
</dbReference>
<dbReference type="GO" id="GO:0005525">
    <property type="term" value="F:GTP binding"/>
    <property type="evidence" value="ECO:0007669"/>
    <property type="project" value="UniProtKB-UniRule"/>
</dbReference>
<dbReference type="PROSITE" id="PS51421">
    <property type="entry name" value="RAS"/>
    <property type="match status" value="1"/>
</dbReference>
<evidence type="ECO:0000256" key="1">
    <source>
        <dbReference type="ARBA" id="ARBA00006270"/>
    </source>
</evidence>
<dbReference type="PRINTS" id="PR00449">
    <property type="entry name" value="RASTRNSFRMNG"/>
</dbReference>
<dbReference type="InParanoid" id="H2YN08"/>
<dbReference type="GO" id="GO:0005770">
    <property type="term" value="C:late endosome"/>
    <property type="evidence" value="ECO:0007669"/>
    <property type="project" value="TreeGrafter"/>
</dbReference>
<dbReference type="PANTHER" id="PTHR47981:SF39">
    <property type="entry name" value="RAS-RELATED PROTEIN RAB"/>
    <property type="match status" value="1"/>
</dbReference>
<dbReference type="GO" id="GO:0045335">
    <property type="term" value="C:phagocytic vesicle"/>
    <property type="evidence" value="ECO:0007669"/>
    <property type="project" value="TreeGrafter"/>
</dbReference>
<reference evidence="7" key="2">
    <citation type="submission" date="2025-08" db="UniProtKB">
        <authorList>
            <consortium name="Ensembl"/>
        </authorList>
    </citation>
    <scope>IDENTIFICATION</scope>
</reference>
<dbReference type="GO" id="GO:0005802">
    <property type="term" value="C:trans-Golgi network"/>
    <property type="evidence" value="ECO:0007669"/>
    <property type="project" value="UniProtKB-UniRule"/>
</dbReference>
<organism evidence="7 8">
    <name type="scientific">Ciona savignyi</name>
    <name type="common">Pacific transparent sea squirt</name>
    <dbReference type="NCBI Taxonomy" id="51511"/>
    <lineage>
        <taxon>Eukaryota</taxon>
        <taxon>Metazoa</taxon>
        <taxon>Chordata</taxon>
        <taxon>Tunicata</taxon>
        <taxon>Ascidiacea</taxon>
        <taxon>Phlebobranchia</taxon>
        <taxon>Cionidae</taxon>
        <taxon>Ciona</taxon>
    </lineage>
</organism>
<keyword evidence="4 6" id="KW-0449">Lipoprotein</keyword>
<keyword evidence="5 6" id="KW-0636">Prenylation</keyword>
<dbReference type="Ensembl" id="ENSCSAVT00000006796.1">
    <property type="protein sequence ID" value="ENSCSAVP00000006710.1"/>
    <property type="gene ID" value="ENSCSAVG00000004016.1"/>
</dbReference>
<evidence type="ECO:0000313" key="7">
    <source>
        <dbReference type="Ensembl" id="ENSCSAVP00000006710.1"/>
    </source>
</evidence>
<dbReference type="SMART" id="SM00174">
    <property type="entry name" value="RHO"/>
    <property type="match status" value="1"/>
</dbReference>
<dbReference type="SMART" id="SM00173">
    <property type="entry name" value="RAS"/>
    <property type="match status" value="1"/>
</dbReference>